<reference evidence="2" key="1">
    <citation type="journal article" date="2014" name="Front. Microbiol.">
        <title>High frequency of phylogenetically diverse reductive dehalogenase-homologous genes in deep subseafloor sedimentary metagenomes.</title>
        <authorList>
            <person name="Kawai M."/>
            <person name="Futagami T."/>
            <person name="Toyoda A."/>
            <person name="Takaki Y."/>
            <person name="Nishi S."/>
            <person name="Hori S."/>
            <person name="Arai W."/>
            <person name="Tsubouchi T."/>
            <person name="Morono Y."/>
            <person name="Uchiyama I."/>
            <person name="Ito T."/>
            <person name="Fujiyama A."/>
            <person name="Inagaki F."/>
            <person name="Takami H."/>
        </authorList>
    </citation>
    <scope>NUCLEOTIDE SEQUENCE</scope>
    <source>
        <strain evidence="2">Expedition CK06-06</strain>
    </source>
</reference>
<organism evidence="2">
    <name type="scientific">marine sediment metagenome</name>
    <dbReference type="NCBI Taxonomy" id="412755"/>
    <lineage>
        <taxon>unclassified sequences</taxon>
        <taxon>metagenomes</taxon>
        <taxon>ecological metagenomes</taxon>
    </lineage>
</organism>
<name>X1G2V3_9ZZZZ</name>
<comment type="caution">
    <text evidence="2">The sequence shown here is derived from an EMBL/GenBank/DDBJ whole genome shotgun (WGS) entry which is preliminary data.</text>
</comment>
<keyword evidence="1" id="KW-0812">Transmembrane</keyword>
<keyword evidence="1" id="KW-1133">Transmembrane helix</keyword>
<feature type="transmembrane region" description="Helical" evidence="1">
    <location>
        <begin position="33"/>
        <end position="54"/>
    </location>
</feature>
<gene>
    <name evidence="2" type="ORF">S03H2_33900</name>
</gene>
<accession>X1G2V3</accession>
<sequence length="82" mass="9667">MVLLIVLAVILMKELVNVILVLYVDMMQSNGNFLNPVMLAMMLFHMIFAVIYQVKQIKKGLKKAIEYMKRVKQWMIEKGEYE</sequence>
<evidence type="ECO:0000256" key="1">
    <source>
        <dbReference type="SAM" id="Phobius"/>
    </source>
</evidence>
<dbReference type="EMBL" id="BARU01020662">
    <property type="protein sequence ID" value="GAH51567.1"/>
    <property type="molecule type" value="Genomic_DNA"/>
</dbReference>
<proteinExistence type="predicted"/>
<dbReference type="AlphaFoldDB" id="X1G2V3"/>
<keyword evidence="1" id="KW-0472">Membrane</keyword>
<protein>
    <submittedName>
        <fullName evidence="2">Uncharacterized protein</fullName>
    </submittedName>
</protein>
<evidence type="ECO:0000313" key="2">
    <source>
        <dbReference type="EMBL" id="GAH51567.1"/>
    </source>
</evidence>